<proteinExistence type="predicted"/>
<dbReference type="EMBL" id="CM056741">
    <property type="protein sequence ID" value="KAJ8688135.1"/>
    <property type="molecule type" value="Genomic_DNA"/>
</dbReference>
<sequence length="101" mass="11696">MECAHPSMIPGSDENQSQVIKSTKTQQSKDIASTVSNDELSRKKEKVGKQEKKKTLKDFKKNLKKPVDVQLKSPMRNLNLIYENKDLLMDFIDFLEILDKR</sequence>
<gene>
    <name evidence="1" type="ORF">QAD02_023930</name>
</gene>
<dbReference type="Proteomes" id="UP001239111">
    <property type="component" value="Chromosome 1"/>
</dbReference>
<keyword evidence="2" id="KW-1185">Reference proteome</keyword>
<name>A0ACC2PX02_9HYME</name>
<evidence type="ECO:0000313" key="1">
    <source>
        <dbReference type="EMBL" id="KAJ8688135.1"/>
    </source>
</evidence>
<comment type="caution">
    <text evidence="1">The sequence shown here is derived from an EMBL/GenBank/DDBJ whole genome shotgun (WGS) entry which is preliminary data.</text>
</comment>
<organism evidence="1 2">
    <name type="scientific">Eretmocerus hayati</name>
    <dbReference type="NCBI Taxonomy" id="131215"/>
    <lineage>
        <taxon>Eukaryota</taxon>
        <taxon>Metazoa</taxon>
        <taxon>Ecdysozoa</taxon>
        <taxon>Arthropoda</taxon>
        <taxon>Hexapoda</taxon>
        <taxon>Insecta</taxon>
        <taxon>Pterygota</taxon>
        <taxon>Neoptera</taxon>
        <taxon>Endopterygota</taxon>
        <taxon>Hymenoptera</taxon>
        <taxon>Apocrita</taxon>
        <taxon>Proctotrupomorpha</taxon>
        <taxon>Chalcidoidea</taxon>
        <taxon>Aphelinidae</taxon>
        <taxon>Aphelininae</taxon>
        <taxon>Eretmocerus</taxon>
    </lineage>
</organism>
<evidence type="ECO:0000313" key="2">
    <source>
        <dbReference type="Proteomes" id="UP001239111"/>
    </source>
</evidence>
<protein>
    <submittedName>
        <fullName evidence="1">Uncharacterized protein</fullName>
    </submittedName>
</protein>
<reference evidence="1" key="1">
    <citation type="submission" date="2023-04" db="EMBL/GenBank/DDBJ databases">
        <title>A chromosome-level genome assembly of the parasitoid wasp Eretmocerus hayati.</title>
        <authorList>
            <person name="Zhong Y."/>
            <person name="Liu S."/>
            <person name="Liu Y."/>
        </authorList>
    </citation>
    <scope>NUCLEOTIDE SEQUENCE</scope>
    <source>
        <strain evidence="1">ZJU_SS_LIU_2023</strain>
    </source>
</reference>
<accession>A0ACC2PX02</accession>